<evidence type="ECO:0000313" key="2">
    <source>
        <dbReference type="Proteomes" id="UP001214757"/>
    </source>
</evidence>
<proteinExistence type="predicted"/>
<dbReference type="RefSeq" id="WP_273580392.1">
    <property type="nucleotide sequence ID" value="NZ_JAQRFO010000034.1"/>
</dbReference>
<accession>A0ABT5M579</accession>
<reference evidence="1 2" key="1">
    <citation type="submission" date="2023-02" db="EMBL/GenBank/DDBJ databases">
        <title>Entomopathogenic bacteria.</title>
        <authorList>
            <person name="Machado R.A."/>
        </authorList>
    </citation>
    <scope>NUCLEOTIDE SEQUENCE [LARGE SCALE GENOMIC DNA]</scope>
    <source>
        <strain evidence="1 2">XENO-7</strain>
    </source>
</reference>
<organism evidence="1 2">
    <name type="scientific">Xenorhabdus aichiensis</name>
    <dbReference type="NCBI Taxonomy" id="3025874"/>
    <lineage>
        <taxon>Bacteria</taxon>
        <taxon>Pseudomonadati</taxon>
        <taxon>Pseudomonadota</taxon>
        <taxon>Gammaproteobacteria</taxon>
        <taxon>Enterobacterales</taxon>
        <taxon>Morganellaceae</taxon>
        <taxon>Xenorhabdus</taxon>
    </lineage>
</organism>
<name>A0ABT5M579_9GAMM</name>
<sequence length="63" mass="6591">MPLAKSNGQGFASLSIQTRVGCFCQCVCYRPFNGGSGRGGLGLAGWTLPVLRTLSESPPSMIN</sequence>
<gene>
    <name evidence="1" type="ORF">PSI22_14655</name>
</gene>
<comment type="caution">
    <text evidence="1">The sequence shown here is derived from an EMBL/GenBank/DDBJ whole genome shotgun (WGS) entry which is preliminary data.</text>
</comment>
<evidence type="ECO:0000313" key="1">
    <source>
        <dbReference type="EMBL" id="MDC9622846.1"/>
    </source>
</evidence>
<protein>
    <submittedName>
        <fullName evidence="1">Uncharacterized protein</fullName>
    </submittedName>
</protein>
<keyword evidence="2" id="KW-1185">Reference proteome</keyword>
<dbReference type="Proteomes" id="UP001214757">
    <property type="component" value="Unassembled WGS sequence"/>
</dbReference>
<dbReference type="EMBL" id="JAQRFO010000034">
    <property type="protein sequence ID" value="MDC9622846.1"/>
    <property type="molecule type" value="Genomic_DNA"/>
</dbReference>